<dbReference type="InterPro" id="IPR004263">
    <property type="entry name" value="Exostosin"/>
</dbReference>
<dbReference type="Proteomes" id="UP000695022">
    <property type="component" value="Unplaced"/>
</dbReference>
<feature type="compositionally biased region" description="Basic residues" evidence="7">
    <location>
        <begin position="157"/>
        <end position="172"/>
    </location>
</feature>
<evidence type="ECO:0000259" key="8">
    <source>
        <dbReference type="Pfam" id="PF09258"/>
    </source>
</evidence>
<name>A0ABM1ES69_PRICU</name>
<keyword evidence="6" id="KW-0175">Coiled coil</keyword>
<evidence type="ECO:0000256" key="2">
    <source>
        <dbReference type="ARBA" id="ARBA00010271"/>
    </source>
</evidence>
<dbReference type="InterPro" id="IPR015338">
    <property type="entry name" value="GT64_dom"/>
</dbReference>
<keyword evidence="5" id="KW-1015">Disulfide bond</keyword>
<evidence type="ECO:0000256" key="4">
    <source>
        <dbReference type="ARBA" id="ARBA00023136"/>
    </source>
</evidence>
<evidence type="ECO:0000256" key="3">
    <source>
        <dbReference type="ARBA" id="ARBA00022679"/>
    </source>
</evidence>
<dbReference type="Pfam" id="PF09258">
    <property type="entry name" value="Glyco_transf_64"/>
    <property type="match status" value="2"/>
</dbReference>
<feature type="compositionally biased region" description="Basic residues" evidence="7">
    <location>
        <begin position="277"/>
        <end position="286"/>
    </location>
</feature>
<gene>
    <name evidence="10" type="primary">LOC106815125</name>
</gene>
<evidence type="ECO:0000256" key="5">
    <source>
        <dbReference type="ARBA" id="ARBA00023157"/>
    </source>
</evidence>
<accession>A0ABM1ES69</accession>
<reference evidence="10" key="1">
    <citation type="submission" date="2025-08" db="UniProtKB">
        <authorList>
            <consortium name="RefSeq"/>
        </authorList>
    </citation>
    <scope>IDENTIFICATION</scope>
</reference>
<dbReference type="PANTHER" id="PTHR48261:SF4">
    <property type="entry name" value="EXOSTOSIN LIKE GLYCOSYLTRANSFERASE 3"/>
    <property type="match status" value="1"/>
</dbReference>
<feature type="domain" description="Glycosyl transferase 64" evidence="8">
    <location>
        <begin position="442"/>
        <end position="589"/>
    </location>
</feature>
<sequence length="722" mass="81748">MAASRCRDVDPASTPRRCRPSRVRLKCVLPPLLLVLILAPLVAHHYMSRVEDADGDGGGGDEFVRRARVKLDAWDDASSGATASDLRMRVDELLRIKSSVGNELRELESRRQSLQVDISKQQTRVDELKLSVGEGRRPRPRSASSSRVTPGGGRAAPRGRVRRRCAARRRARSQTDSQTTRDAAAVPCSRRPAATGPSSSHRLPQLGTAKADEHLLLRLNGDESASKRPDAFRGGRQRVERWWRRRAFLEGSFSSRGFDIVLPVMWGASHGQTRPRLAMRRRRRSARLGAAPGDDRRRRSGTRTQRACDPGSSSPRRLPRPTAGVAGARFKRHLQAADGGGRWGGSRRFDETSGSVSRGHASAGVTAANYTWSAHADVWNDDAWSDPFHLYPHTPFDPALPTEAKFRNLGSGLGFRPIGNGAGGAGKEFSEALGGNVPREQFTVVLLTYEREAVLISSLQKFYALPHLNKVIVVWNSEKPPPEDLRWPEIGVPIHVIKTNRNSLNNRFLPYDVIETEAILSMDDDTHLRHDEIMFAFRVWREARERIVGFPGRFHAWDVQHKNWLYNSNHSCELSMVLTGAAFFHKLYDRARRNTFFVIIVIIKLHLKISSRAHALMKYTPLLRFAEIRTAQSFTSRRRGNHRLNRPPYFPAQVTSRWTFNCPGCPVALWIEDSHFEERHKCINFFVEVYGYNPLLYTQFRADSVLFKTRIPHDKQKCFKYI</sequence>
<dbReference type="Gene3D" id="3.90.550.10">
    <property type="entry name" value="Spore Coat Polysaccharide Biosynthesis Protein SpsA, Chain A"/>
    <property type="match status" value="1"/>
</dbReference>
<dbReference type="RefSeq" id="XP_014675040.1">
    <property type="nucleotide sequence ID" value="XM_014819554.1"/>
</dbReference>
<keyword evidence="4" id="KW-0472">Membrane</keyword>
<feature type="region of interest" description="Disordered" evidence="7">
    <location>
        <begin position="271"/>
        <end position="360"/>
    </location>
</feature>
<evidence type="ECO:0000313" key="10">
    <source>
        <dbReference type="RefSeq" id="XP_014675040.1"/>
    </source>
</evidence>
<evidence type="ECO:0000256" key="6">
    <source>
        <dbReference type="SAM" id="Coils"/>
    </source>
</evidence>
<keyword evidence="3" id="KW-0808">Transferase</keyword>
<dbReference type="PANTHER" id="PTHR48261">
    <property type="entry name" value="ACETYLGLUCOSAMINYLTRANSFERASE"/>
    <property type="match status" value="1"/>
</dbReference>
<comment type="subcellular location">
    <subcellularLocation>
        <location evidence="1">Endoplasmic reticulum membrane</location>
        <topology evidence="1">Single-pass type II membrane protein</topology>
    </subcellularLocation>
</comment>
<dbReference type="SUPFAM" id="SSF53448">
    <property type="entry name" value="Nucleotide-diphospho-sugar transferases"/>
    <property type="match status" value="1"/>
</dbReference>
<organism evidence="9 10">
    <name type="scientific">Priapulus caudatus</name>
    <name type="common">Priapulid worm</name>
    <dbReference type="NCBI Taxonomy" id="37621"/>
    <lineage>
        <taxon>Eukaryota</taxon>
        <taxon>Metazoa</taxon>
        <taxon>Ecdysozoa</taxon>
        <taxon>Scalidophora</taxon>
        <taxon>Priapulida</taxon>
        <taxon>Priapulimorpha</taxon>
        <taxon>Priapulimorphida</taxon>
        <taxon>Priapulidae</taxon>
        <taxon>Priapulus</taxon>
    </lineage>
</organism>
<evidence type="ECO:0000313" key="9">
    <source>
        <dbReference type="Proteomes" id="UP000695022"/>
    </source>
</evidence>
<dbReference type="GeneID" id="106815125"/>
<proteinExistence type="inferred from homology"/>
<protein>
    <submittedName>
        <fullName evidence="10">Exostosin-3-like</fullName>
    </submittedName>
</protein>
<evidence type="ECO:0000256" key="7">
    <source>
        <dbReference type="SAM" id="MobiDB-lite"/>
    </source>
</evidence>
<feature type="domain" description="Glycosyl transferase 64" evidence="8">
    <location>
        <begin position="644"/>
        <end position="707"/>
    </location>
</feature>
<keyword evidence="9" id="KW-1185">Reference proteome</keyword>
<dbReference type="InterPro" id="IPR029044">
    <property type="entry name" value="Nucleotide-diphossugar_trans"/>
</dbReference>
<feature type="compositionally biased region" description="Basic and acidic residues" evidence="7">
    <location>
        <begin position="127"/>
        <end position="137"/>
    </location>
</feature>
<comment type="similarity">
    <text evidence="2">Belongs to the glycosyltransferase 47 family.</text>
</comment>
<feature type="region of interest" description="Disordered" evidence="7">
    <location>
        <begin position="127"/>
        <end position="207"/>
    </location>
</feature>
<evidence type="ECO:0000256" key="1">
    <source>
        <dbReference type="ARBA" id="ARBA00004648"/>
    </source>
</evidence>
<feature type="coiled-coil region" evidence="6">
    <location>
        <begin position="90"/>
        <end position="124"/>
    </location>
</feature>